<feature type="region of interest" description="Disordered" evidence="1">
    <location>
        <begin position="71"/>
        <end position="95"/>
    </location>
</feature>
<reference evidence="2 3" key="1">
    <citation type="journal article" date="2021" name="Elife">
        <title>Chloroplast acquisition without the gene transfer in kleptoplastic sea slugs, Plakobranchus ocellatus.</title>
        <authorList>
            <person name="Maeda T."/>
            <person name="Takahashi S."/>
            <person name="Yoshida T."/>
            <person name="Shimamura S."/>
            <person name="Takaki Y."/>
            <person name="Nagai Y."/>
            <person name="Toyoda A."/>
            <person name="Suzuki Y."/>
            <person name="Arimoto A."/>
            <person name="Ishii H."/>
            <person name="Satoh N."/>
            <person name="Nishiyama T."/>
            <person name="Hasebe M."/>
            <person name="Maruyama T."/>
            <person name="Minagawa J."/>
            <person name="Obokata J."/>
            <person name="Shigenobu S."/>
        </authorList>
    </citation>
    <scope>NUCLEOTIDE SEQUENCE [LARGE SCALE GENOMIC DNA]</scope>
</reference>
<organism evidence="2 3">
    <name type="scientific">Plakobranchus ocellatus</name>
    <dbReference type="NCBI Taxonomy" id="259542"/>
    <lineage>
        <taxon>Eukaryota</taxon>
        <taxon>Metazoa</taxon>
        <taxon>Spiralia</taxon>
        <taxon>Lophotrochozoa</taxon>
        <taxon>Mollusca</taxon>
        <taxon>Gastropoda</taxon>
        <taxon>Heterobranchia</taxon>
        <taxon>Euthyneura</taxon>
        <taxon>Panpulmonata</taxon>
        <taxon>Sacoglossa</taxon>
        <taxon>Placobranchoidea</taxon>
        <taxon>Plakobranchidae</taxon>
        <taxon>Plakobranchus</taxon>
    </lineage>
</organism>
<evidence type="ECO:0000313" key="2">
    <source>
        <dbReference type="EMBL" id="GFN76533.1"/>
    </source>
</evidence>
<keyword evidence="3" id="KW-1185">Reference proteome</keyword>
<comment type="caution">
    <text evidence="2">The sequence shown here is derived from an EMBL/GenBank/DDBJ whole genome shotgun (WGS) entry which is preliminary data.</text>
</comment>
<evidence type="ECO:0000256" key="1">
    <source>
        <dbReference type="SAM" id="MobiDB-lite"/>
    </source>
</evidence>
<accession>A0AAV3Y2T7</accession>
<name>A0AAV3Y2T7_9GAST</name>
<dbReference type="EMBL" id="BLXT01000403">
    <property type="protein sequence ID" value="GFN76533.1"/>
    <property type="molecule type" value="Genomic_DNA"/>
</dbReference>
<dbReference type="AlphaFoldDB" id="A0AAV3Y2T7"/>
<gene>
    <name evidence="2" type="ORF">PoB_000303900</name>
</gene>
<protein>
    <submittedName>
        <fullName evidence="2">Uncharacterized protein</fullName>
    </submittedName>
</protein>
<sequence>MEVSAVLVCSRPKKLEYFKTCIVGDMNCCLQCALDLSHLSLPKHCAHNTFSLSKSISRIVYKIASKTVPQQGDLRHAGTPSGQDAGGGTPACNRRVPEDLRADLLATVPPTPP</sequence>
<evidence type="ECO:0000313" key="3">
    <source>
        <dbReference type="Proteomes" id="UP000735302"/>
    </source>
</evidence>
<proteinExistence type="predicted"/>
<dbReference type="Proteomes" id="UP000735302">
    <property type="component" value="Unassembled WGS sequence"/>
</dbReference>